<dbReference type="Gene3D" id="1.10.1900.20">
    <property type="entry name" value="Ribosomal protein L20"/>
    <property type="match status" value="1"/>
</dbReference>
<dbReference type="GO" id="GO:0005840">
    <property type="term" value="C:ribosome"/>
    <property type="evidence" value="ECO:0007669"/>
    <property type="project" value="UniProtKB-KW"/>
</dbReference>
<keyword evidence="10" id="KW-0496">Mitochondrion</keyword>
<feature type="repeat" description="Solcar" evidence="13">
    <location>
        <begin position="228"/>
        <end position="310"/>
    </location>
</feature>
<dbReference type="Pfam" id="PF00453">
    <property type="entry name" value="Ribosomal_L20"/>
    <property type="match status" value="1"/>
</dbReference>
<evidence type="ECO:0000256" key="2">
    <source>
        <dbReference type="ARBA" id="ARBA00006375"/>
    </source>
</evidence>
<dbReference type="InterPro" id="IPR035566">
    <property type="entry name" value="Ribosomal_protein_bL20_C"/>
</dbReference>
<comment type="similarity">
    <text evidence="2 14">Belongs to the mitochondrial carrier (TC 2.A.29) family.</text>
</comment>
<comment type="caution">
    <text evidence="15">The sequence shown here is derived from an EMBL/GenBank/DDBJ whole genome shotgun (WGS) entry which is preliminary data.</text>
</comment>
<dbReference type="InterPro" id="IPR018108">
    <property type="entry name" value="MCP_transmembrane"/>
</dbReference>
<sequence length="418" mass="47014">MDDARTIGEIHSVAVCIGEKHHMQRRDEQRLEKHYSRERVDAALEEHELEYKHFRNMLGEAHILLDNVVLSQLAIYEPKSFKSLVSLAKQMAIEEGRTVTSDAGSTTVMTEYGLFGEPYDITVRFPRGSAENHTKMPSKLKLAGRLSSRGGDCVSPSTSSLKNPISHFMKRNSVFTHVAHIVKKEGVGALYKGLGPNLVGVAPSKAVYFYVYSTSKRFWNENPSFLPDSAIVHMMSAGTAGFVSASVINPVWLVKTRLQLHEGPITVGSCIRRIYQREGMKGFYKGVTASYMGISETMIQFVLYEYFRQIVDDRIGIGITKNGDKKPSNFISCMVSGGVAKFFACVIAYPHEVVRTRLREENTNTKGFFSTLYKLYREGYRSMYRGLGVQLMRTVPNTAITLGTYELVVYVLHQLKND</sequence>
<comment type="subcellular location">
    <subcellularLocation>
        <location evidence="1">Mitochondrion inner membrane</location>
        <topology evidence="1">Multi-pass membrane protein</topology>
    </subcellularLocation>
</comment>
<dbReference type="SUPFAM" id="SSF74731">
    <property type="entry name" value="Ribosomal protein L20"/>
    <property type="match status" value="1"/>
</dbReference>
<dbReference type="GO" id="GO:0005743">
    <property type="term" value="C:mitochondrial inner membrane"/>
    <property type="evidence" value="ECO:0007669"/>
    <property type="project" value="UniProtKB-SubCell"/>
</dbReference>
<dbReference type="SUPFAM" id="SSF103506">
    <property type="entry name" value="Mitochondrial carrier"/>
    <property type="match status" value="1"/>
</dbReference>
<gene>
    <name evidence="15" type="ORF">QR680_001620</name>
</gene>
<dbReference type="AlphaFoldDB" id="A0AA39GZ24"/>
<dbReference type="GO" id="GO:0006412">
    <property type="term" value="P:translation"/>
    <property type="evidence" value="ECO:0007669"/>
    <property type="project" value="InterPro"/>
</dbReference>
<dbReference type="GO" id="GO:0019843">
    <property type="term" value="F:rRNA binding"/>
    <property type="evidence" value="ECO:0007669"/>
    <property type="project" value="InterPro"/>
</dbReference>
<evidence type="ECO:0000256" key="6">
    <source>
        <dbReference type="ARBA" id="ARBA00022737"/>
    </source>
</evidence>
<evidence type="ECO:0000256" key="1">
    <source>
        <dbReference type="ARBA" id="ARBA00004448"/>
    </source>
</evidence>
<keyword evidence="6" id="KW-0677">Repeat</keyword>
<organism evidence="15 16">
    <name type="scientific">Steinernema hermaphroditum</name>
    <dbReference type="NCBI Taxonomy" id="289476"/>
    <lineage>
        <taxon>Eukaryota</taxon>
        <taxon>Metazoa</taxon>
        <taxon>Ecdysozoa</taxon>
        <taxon>Nematoda</taxon>
        <taxon>Chromadorea</taxon>
        <taxon>Rhabditida</taxon>
        <taxon>Tylenchina</taxon>
        <taxon>Panagrolaimomorpha</taxon>
        <taxon>Strongyloidoidea</taxon>
        <taxon>Steinernematidae</taxon>
        <taxon>Steinernema</taxon>
    </lineage>
</organism>
<dbReference type="PANTHER" id="PTHR45829">
    <property type="entry name" value="MITOCHONDRIAL CARRIER PROTEIN RIM2"/>
    <property type="match status" value="1"/>
</dbReference>
<reference evidence="15" key="1">
    <citation type="submission" date="2023-06" db="EMBL/GenBank/DDBJ databases">
        <title>Genomic analysis of the entomopathogenic nematode Steinernema hermaphroditum.</title>
        <authorList>
            <person name="Schwarz E.M."/>
            <person name="Heppert J.K."/>
            <person name="Baniya A."/>
            <person name="Schwartz H.T."/>
            <person name="Tan C.-H."/>
            <person name="Antoshechkin I."/>
            <person name="Sternberg P.W."/>
            <person name="Goodrich-Blair H."/>
            <person name="Dillman A.R."/>
        </authorList>
    </citation>
    <scope>NUCLEOTIDE SEQUENCE</scope>
    <source>
        <strain evidence="15">PS9179</strain>
        <tissue evidence="15">Whole animal</tissue>
    </source>
</reference>
<dbReference type="EMBL" id="JAUCMV010000005">
    <property type="protein sequence ID" value="KAK0396203.1"/>
    <property type="molecule type" value="Genomic_DNA"/>
</dbReference>
<evidence type="ECO:0000256" key="3">
    <source>
        <dbReference type="ARBA" id="ARBA00007698"/>
    </source>
</evidence>
<evidence type="ECO:0000256" key="12">
    <source>
        <dbReference type="ARBA" id="ARBA00023274"/>
    </source>
</evidence>
<keyword evidence="8" id="KW-0689">Ribosomal protein</keyword>
<dbReference type="GO" id="GO:1990904">
    <property type="term" value="C:ribonucleoprotein complex"/>
    <property type="evidence" value="ECO:0007669"/>
    <property type="project" value="UniProtKB-KW"/>
</dbReference>
<evidence type="ECO:0000256" key="7">
    <source>
        <dbReference type="ARBA" id="ARBA00022792"/>
    </source>
</evidence>
<dbReference type="Gene3D" id="1.50.40.10">
    <property type="entry name" value="Mitochondrial carrier domain"/>
    <property type="match status" value="1"/>
</dbReference>
<evidence type="ECO:0000313" key="15">
    <source>
        <dbReference type="EMBL" id="KAK0396203.1"/>
    </source>
</evidence>
<comment type="similarity">
    <text evidence="3">Belongs to the bacterial ribosomal protein bL20 family.</text>
</comment>
<evidence type="ECO:0000256" key="10">
    <source>
        <dbReference type="ARBA" id="ARBA00023128"/>
    </source>
</evidence>
<keyword evidence="16" id="KW-1185">Reference proteome</keyword>
<accession>A0AA39GZ24</accession>
<evidence type="ECO:0000256" key="14">
    <source>
        <dbReference type="RuleBase" id="RU000488"/>
    </source>
</evidence>
<dbReference type="PROSITE" id="PS50920">
    <property type="entry name" value="SOLCAR"/>
    <property type="match status" value="3"/>
</dbReference>
<keyword evidence="12" id="KW-0687">Ribonucleoprotein</keyword>
<evidence type="ECO:0000256" key="13">
    <source>
        <dbReference type="PROSITE-ProRule" id="PRU00282"/>
    </source>
</evidence>
<dbReference type="Proteomes" id="UP001175271">
    <property type="component" value="Unassembled WGS sequence"/>
</dbReference>
<evidence type="ECO:0000256" key="11">
    <source>
        <dbReference type="ARBA" id="ARBA00023136"/>
    </source>
</evidence>
<keyword evidence="4 14" id="KW-0813">Transport</keyword>
<dbReference type="GO" id="GO:1990519">
    <property type="term" value="P:pyrimidine nucleotide import into mitochondrion"/>
    <property type="evidence" value="ECO:0007669"/>
    <property type="project" value="TreeGrafter"/>
</dbReference>
<feature type="repeat" description="Solcar" evidence="13">
    <location>
        <begin position="328"/>
        <end position="411"/>
    </location>
</feature>
<dbReference type="PANTHER" id="PTHR45829:SF4">
    <property type="entry name" value="MITOCHONDRIAL CARRIER PROTEIN RIM2"/>
    <property type="match status" value="1"/>
</dbReference>
<dbReference type="InterPro" id="IPR005813">
    <property type="entry name" value="Ribosomal_bL20"/>
</dbReference>
<keyword evidence="11 13" id="KW-0472">Membrane</keyword>
<name>A0AA39GZ24_9BILA</name>
<evidence type="ECO:0000256" key="8">
    <source>
        <dbReference type="ARBA" id="ARBA00022980"/>
    </source>
</evidence>
<keyword evidence="5 13" id="KW-0812">Transmembrane</keyword>
<evidence type="ECO:0000256" key="9">
    <source>
        <dbReference type="ARBA" id="ARBA00022989"/>
    </source>
</evidence>
<dbReference type="GO" id="GO:0015218">
    <property type="term" value="F:pyrimidine nucleotide transmembrane transporter activity"/>
    <property type="evidence" value="ECO:0007669"/>
    <property type="project" value="InterPro"/>
</dbReference>
<evidence type="ECO:0000256" key="5">
    <source>
        <dbReference type="ARBA" id="ARBA00022692"/>
    </source>
</evidence>
<dbReference type="InterPro" id="IPR049562">
    <property type="entry name" value="SLC25A33/36-like"/>
</dbReference>
<evidence type="ECO:0000256" key="4">
    <source>
        <dbReference type="ARBA" id="ARBA00022448"/>
    </source>
</evidence>
<feature type="repeat" description="Solcar" evidence="13">
    <location>
        <begin position="143"/>
        <end position="218"/>
    </location>
</feature>
<protein>
    <submittedName>
        <fullName evidence="15">Uncharacterized protein</fullName>
    </submittedName>
</protein>
<proteinExistence type="inferred from homology"/>
<dbReference type="Pfam" id="PF00153">
    <property type="entry name" value="Mito_carr"/>
    <property type="match status" value="3"/>
</dbReference>
<keyword evidence="7" id="KW-0999">Mitochondrion inner membrane</keyword>
<keyword evidence="9" id="KW-1133">Transmembrane helix</keyword>
<evidence type="ECO:0000313" key="16">
    <source>
        <dbReference type="Proteomes" id="UP001175271"/>
    </source>
</evidence>
<dbReference type="InterPro" id="IPR023395">
    <property type="entry name" value="MCP_dom_sf"/>
</dbReference>
<dbReference type="GO" id="GO:0003735">
    <property type="term" value="F:structural constituent of ribosome"/>
    <property type="evidence" value="ECO:0007669"/>
    <property type="project" value="InterPro"/>
</dbReference>